<evidence type="ECO:0000256" key="3">
    <source>
        <dbReference type="ARBA" id="ARBA00012438"/>
    </source>
</evidence>
<dbReference type="SMART" id="SM00387">
    <property type="entry name" value="HATPase_c"/>
    <property type="match status" value="1"/>
</dbReference>
<evidence type="ECO:0000256" key="13">
    <source>
        <dbReference type="ARBA" id="ARBA00023136"/>
    </source>
</evidence>
<dbReference type="PROSITE" id="PS50109">
    <property type="entry name" value="HIS_KIN"/>
    <property type="match status" value="1"/>
</dbReference>
<keyword evidence="8" id="KW-0547">Nucleotide-binding</keyword>
<keyword evidence="7 14" id="KW-0812">Transmembrane</keyword>
<evidence type="ECO:0000256" key="9">
    <source>
        <dbReference type="ARBA" id="ARBA00022777"/>
    </source>
</evidence>
<evidence type="ECO:0000259" key="16">
    <source>
        <dbReference type="PROSITE" id="PS50885"/>
    </source>
</evidence>
<dbReference type="Pfam" id="PF00512">
    <property type="entry name" value="HisKA"/>
    <property type="match status" value="1"/>
</dbReference>
<keyword evidence="10" id="KW-0067">ATP-binding</keyword>
<evidence type="ECO:0000256" key="10">
    <source>
        <dbReference type="ARBA" id="ARBA00022840"/>
    </source>
</evidence>
<keyword evidence="6" id="KW-0808">Transferase</keyword>
<reference evidence="17" key="1">
    <citation type="journal article" date="2024" name="Int. J. Syst. Evol. Microbiol.">
        <title>Polycladomyces zharkentensis sp. nov., a novel thermophilic cellulose- and starch-degrading member of the Bacillota from a geothermal aquifer in Kazakhstan.</title>
        <authorList>
            <person name="Mashzhan A."/>
            <person name="Kistaubayeva A."/>
            <person name="Javier-Lopez R."/>
            <person name="Bissenova U."/>
            <person name="Bissenbay A."/>
            <person name="Birkeland N.K."/>
        </authorList>
    </citation>
    <scope>NUCLEOTIDE SEQUENCE</scope>
    <source>
        <strain evidence="17">ZKZ2T</strain>
    </source>
</reference>
<dbReference type="SUPFAM" id="SSF158472">
    <property type="entry name" value="HAMP domain-like"/>
    <property type="match status" value="1"/>
</dbReference>
<dbReference type="EC" id="2.7.13.3" evidence="3"/>
<keyword evidence="11 14" id="KW-1133">Transmembrane helix</keyword>
<evidence type="ECO:0000256" key="8">
    <source>
        <dbReference type="ARBA" id="ARBA00022741"/>
    </source>
</evidence>
<dbReference type="Gene3D" id="6.10.340.10">
    <property type="match status" value="1"/>
</dbReference>
<dbReference type="PROSITE" id="PS50885">
    <property type="entry name" value="HAMP"/>
    <property type="match status" value="1"/>
</dbReference>
<gene>
    <name evidence="17" type="ORF">JQC72_07270</name>
</gene>
<dbReference type="RefSeq" id="WP_205494287.1">
    <property type="nucleotide sequence ID" value="NZ_JAFHAP010000008.1"/>
</dbReference>
<evidence type="ECO:0000256" key="5">
    <source>
        <dbReference type="ARBA" id="ARBA00022553"/>
    </source>
</evidence>
<keyword evidence="4" id="KW-1003">Cell membrane</keyword>
<dbReference type="PANTHER" id="PTHR45436">
    <property type="entry name" value="SENSOR HISTIDINE KINASE YKOH"/>
    <property type="match status" value="1"/>
</dbReference>
<keyword evidence="12" id="KW-0902">Two-component regulatory system</keyword>
<dbReference type="Gene3D" id="3.30.565.10">
    <property type="entry name" value="Histidine kinase-like ATPase, C-terminal domain"/>
    <property type="match status" value="1"/>
</dbReference>
<dbReference type="CDD" id="cd00082">
    <property type="entry name" value="HisKA"/>
    <property type="match status" value="1"/>
</dbReference>
<evidence type="ECO:0000256" key="7">
    <source>
        <dbReference type="ARBA" id="ARBA00022692"/>
    </source>
</evidence>
<dbReference type="Gene3D" id="1.10.287.130">
    <property type="match status" value="1"/>
</dbReference>
<dbReference type="SMART" id="SM00304">
    <property type="entry name" value="HAMP"/>
    <property type="match status" value="1"/>
</dbReference>
<comment type="caution">
    <text evidence="17">The sequence shown here is derived from an EMBL/GenBank/DDBJ whole genome shotgun (WGS) entry which is preliminary data.</text>
</comment>
<dbReference type="SMART" id="SM00388">
    <property type="entry name" value="HisKA"/>
    <property type="match status" value="1"/>
</dbReference>
<dbReference type="InterPro" id="IPR005467">
    <property type="entry name" value="His_kinase_dom"/>
</dbReference>
<evidence type="ECO:0000256" key="6">
    <source>
        <dbReference type="ARBA" id="ARBA00022679"/>
    </source>
</evidence>
<evidence type="ECO:0000256" key="1">
    <source>
        <dbReference type="ARBA" id="ARBA00000085"/>
    </source>
</evidence>
<dbReference type="InterPro" id="IPR036097">
    <property type="entry name" value="HisK_dim/P_sf"/>
</dbReference>
<dbReference type="Pfam" id="PF00672">
    <property type="entry name" value="HAMP"/>
    <property type="match status" value="1"/>
</dbReference>
<accession>A0ABS2WIE4</accession>
<keyword evidence="13 14" id="KW-0472">Membrane</keyword>
<feature type="transmembrane region" description="Helical" evidence="14">
    <location>
        <begin position="21"/>
        <end position="43"/>
    </location>
</feature>
<evidence type="ECO:0000256" key="12">
    <source>
        <dbReference type="ARBA" id="ARBA00023012"/>
    </source>
</evidence>
<dbReference type="PRINTS" id="PR00344">
    <property type="entry name" value="BCTRLSENSOR"/>
</dbReference>
<evidence type="ECO:0000256" key="14">
    <source>
        <dbReference type="SAM" id="Phobius"/>
    </source>
</evidence>
<comment type="subcellular location">
    <subcellularLocation>
        <location evidence="2">Cell membrane</location>
        <topology evidence="2">Multi-pass membrane protein</topology>
    </subcellularLocation>
</comment>
<evidence type="ECO:0000313" key="17">
    <source>
        <dbReference type="EMBL" id="MBN2909322.1"/>
    </source>
</evidence>
<name>A0ABS2WIE4_9BACL</name>
<protein>
    <recommendedName>
        <fullName evidence="3">histidine kinase</fullName>
        <ecNumber evidence="3">2.7.13.3</ecNumber>
    </recommendedName>
</protein>
<dbReference type="EMBL" id="JAFHAP010000008">
    <property type="protein sequence ID" value="MBN2909322.1"/>
    <property type="molecule type" value="Genomic_DNA"/>
</dbReference>
<dbReference type="CDD" id="cd06225">
    <property type="entry name" value="HAMP"/>
    <property type="match status" value="1"/>
</dbReference>
<evidence type="ECO:0000313" key="18">
    <source>
        <dbReference type="Proteomes" id="UP001177120"/>
    </source>
</evidence>
<keyword evidence="5" id="KW-0597">Phosphoprotein</keyword>
<dbReference type="PANTHER" id="PTHR45436:SF5">
    <property type="entry name" value="SENSOR HISTIDINE KINASE TRCS"/>
    <property type="match status" value="1"/>
</dbReference>
<proteinExistence type="predicted"/>
<dbReference type="SUPFAM" id="SSF47384">
    <property type="entry name" value="Homodimeric domain of signal transducing histidine kinase"/>
    <property type="match status" value="1"/>
</dbReference>
<keyword evidence="9" id="KW-0418">Kinase</keyword>
<dbReference type="InterPro" id="IPR003594">
    <property type="entry name" value="HATPase_dom"/>
</dbReference>
<feature type="domain" description="HAMP" evidence="16">
    <location>
        <begin position="201"/>
        <end position="254"/>
    </location>
</feature>
<comment type="catalytic activity">
    <reaction evidence="1">
        <text>ATP + protein L-histidine = ADP + protein N-phospho-L-histidine.</text>
        <dbReference type="EC" id="2.7.13.3"/>
    </reaction>
</comment>
<dbReference type="SUPFAM" id="SSF55874">
    <property type="entry name" value="ATPase domain of HSP90 chaperone/DNA topoisomerase II/histidine kinase"/>
    <property type="match status" value="1"/>
</dbReference>
<organism evidence="17 18">
    <name type="scientific">Polycladomyces zharkentensis</name>
    <dbReference type="NCBI Taxonomy" id="2807616"/>
    <lineage>
        <taxon>Bacteria</taxon>
        <taxon>Bacillati</taxon>
        <taxon>Bacillota</taxon>
        <taxon>Bacilli</taxon>
        <taxon>Bacillales</taxon>
        <taxon>Thermoactinomycetaceae</taxon>
        <taxon>Polycladomyces</taxon>
    </lineage>
</organism>
<evidence type="ECO:0000259" key="15">
    <source>
        <dbReference type="PROSITE" id="PS50109"/>
    </source>
</evidence>
<dbReference type="Pfam" id="PF02518">
    <property type="entry name" value="HATPase_c"/>
    <property type="match status" value="1"/>
</dbReference>
<evidence type="ECO:0000256" key="4">
    <source>
        <dbReference type="ARBA" id="ARBA00022475"/>
    </source>
</evidence>
<evidence type="ECO:0000256" key="11">
    <source>
        <dbReference type="ARBA" id="ARBA00022989"/>
    </source>
</evidence>
<dbReference type="InterPro" id="IPR036890">
    <property type="entry name" value="HATPase_C_sf"/>
</dbReference>
<dbReference type="CDD" id="cd00075">
    <property type="entry name" value="HATPase"/>
    <property type="match status" value="1"/>
</dbReference>
<dbReference type="InterPro" id="IPR050428">
    <property type="entry name" value="TCS_sensor_his_kinase"/>
</dbReference>
<feature type="transmembrane region" description="Helical" evidence="14">
    <location>
        <begin position="178"/>
        <end position="200"/>
    </location>
</feature>
<dbReference type="InterPro" id="IPR004358">
    <property type="entry name" value="Sig_transdc_His_kin-like_C"/>
</dbReference>
<dbReference type="InterPro" id="IPR003661">
    <property type="entry name" value="HisK_dim/P_dom"/>
</dbReference>
<feature type="domain" description="Histidine kinase" evidence="15">
    <location>
        <begin position="269"/>
        <end position="485"/>
    </location>
</feature>
<evidence type="ECO:0000256" key="2">
    <source>
        <dbReference type="ARBA" id="ARBA00004651"/>
    </source>
</evidence>
<dbReference type="Proteomes" id="UP001177120">
    <property type="component" value="Unassembled WGS sequence"/>
</dbReference>
<dbReference type="InterPro" id="IPR003660">
    <property type="entry name" value="HAMP_dom"/>
</dbReference>
<keyword evidence="18" id="KW-1185">Reference proteome</keyword>
<sequence>MKTIKDRLRLLFSPQSLRLQLLSRSLMILAAILLMIGTLQYVLMEQFLYRSVTINIQSQIHAIRPDFWLDLESNPYEKFRHTLLSSPDTTVVFVDTNGNMREWSWDSHDGAAPKFSIEEYLRLMTQIRPEPNYQVVENDRGVQQLVVFQPIRFQGRLLGIVQVSTSTGPLKEILVRQLITFISLATLALVIGLIVFLPILRRTLIPLSKMVNTVEQINAGNLNERLPVNQGQLEIDRLAVSFNRMLERLESAFAAEKDAKEQMRRFIADASHELRTPLTSIHGFLEVLLRGDAAAKPEQLQKALVSMYNESERLTKLVQDLLLLARLDRKPTVQMEEGLLDEVLREMEPQLRLLAGQRSVHFSVQPDVRTTFDRDRIKQVILNLFQNAVQHTDPNHGKIHVSLERVPEGAMLSVQDNGPGIPEEHLPHLFERFYRIDTSRTRKSGGAGLGLAITKSIVEIHGGRVQVESKPGEGSRFSVFLPADHRQRETTIQEKPGRLP</sequence>